<comment type="caution">
    <text evidence="1">The sequence shown here is derived from an EMBL/GenBank/DDBJ whole genome shotgun (WGS) entry which is preliminary data.</text>
</comment>
<evidence type="ECO:0000313" key="2">
    <source>
        <dbReference type="Proteomes" id="UP000008367"/>
    </source>
</evidence>
<proteinExistence type="predicted"/>
<organism evidence="1 2">
    <name type="scientific">Vibrio harveyi</name>
    <name type="common">Beneckea harveyi</name>
    <dbReference type="NCBI Taxonomy" id="669"/>
    <lineage>
        <taxon>Bacteria</taxon>
        <taxon>Pseudomonadati</taxon>
        <taxon>Pseudomonadota</taxon>
        <taxon>Gammaproteobacteria</taxon>
        <taxon>Vibrionales</taxon>
        <taxon>Vibrionaceae</taxon>
        <taxon>Vibrio</taxon>
    </lineage>
</organism>
<feature type="non-terminal residue" evidence="1">
    <location>
        <position position="16"/>
    </location>
</feature>
<dbReference type="EMBL" id="AJSR01001503">
    <property type="protein sequence ID" value="EKM30751.1"/>
    <property type="molecule type" value="Genomic_DNA"/>
</dbReference>
<reference evidence="1 2" key="1">
    <citation type="submission" date="2012-10" db="EMBL/GenBank/DDBJ databases">
        <title>Genome sequence of Vibrio Cholerae HENC-02.</title>
        <authorList>
            <person name="Eppinger M."/>
            <person name="Hasan N.A."/>
            <person name="Sengamalay N."/>
            <person name="Hine E."/>
            <person name="Su Q."/>
            <person name="Daugherty S.C."/>
            <person name="Young S."/>
            <person name="Sadzewicz L."/>
            <person name="Tallon L."/>
            <person name="Cebula T.A."/>
            <person name="Ravel J."/>
            <person name="Colwell R.R."/>
        </authorList>
    </citation>
    <scope>NUCLEOTIDE SEQUENCE [LARGE SCALE GENOMIC DNA]</scope>
    <source>
        <strain evidence="1 2">HENC-02</strain>
    </source>
</reference>
<protein>
    <submittedName>
        <fullName evidence="1">Uncharacterized protein</fullName>
    </submittedName>
</protein>
<name>A0A454CWK6_VIBHA</name>
<sequence>MPLSLVNAPKYWLDDI</sequence>
<dbReference type="Proteomes" id="UP000008367">
    <property type="component" value="Unassembled WGS sequence"/>
</dbReference>
<dbReference type="AlphaFoldDB" id="A0A454CWK6"/>
<accession>A0A454CWK6</accession>
<gene>
    <name evidence="1" type="ORF">VCHENC02_3542A</name>
</gene>
<evidence type="ECO:0000313" key="1">
    <source>
        <dbReference type="EMBL" id="EKM30751.1"/>
    </source>
</evidence>